<evidence type="ECO:0000259" key="4">
    <source>
        <dbReference type="Pfam" id="PF25607"/>
    </source>
</evidence>
<keyword evidence="2" id="KW-1133">Transmembrane helix</keyword>
<dbReference type="InterPro" id="IPR025738">
    <property type="entry name" value="BatD"/>
</dbReference>
<keyword evidence="6" id="KW-1185">Reference proteome</keyword>
<feature type="domain" description="DUF7939" evidence="4">
    <location>
        <begin position="474"/>
        <end position="557"/>
    </location>
</feature>
<feature type="chain" id="PRO_5045779662" evidence="3">
    <location>
        <begin position="20"/>
        <end position="573"/>
    </location>
</feature>
<dbReference type="PANTHER" id="PTHR40940">
    <property type="entry name" value="PROTEIN BATD-RELATED"/>
    <property type="match status" value="1"/>
</dbReference>
<protein>
    <submittedName>
        <fullName evidence="5">BatD family protein</fullName>
    </submittedName>
</protein>
<feature type="signal peptide" evidence="3">
    <location>
        <begin position="1"/>
        <end position="19"/>
    </location>
</feature>
<feature type="compositionally biased region" description="Polar residues" evidence="1">
    <location>
        <begin position="399"/>
        <end position="410"/>
    </location>
</feature>
<feature type="transmembrane region" description="Helical" evidence="2">
    <location>
        <begin position="431"/>
        <end position="454"/>
    </location>
</feature>
<gene>
    <name evidence="5" type="ORF">OLW01_17535</name>
</gene>
<feature type="compositionally biased region" description="Polar residues" evidence="1">
    <location>
        <begin position="380"/>
        <end position="390"/>
    </location>
</feature>
<keyword evidence="5" id="KW-0614">Plasmid</keyword>
<evidence type="ECO:0000256" key="3">
    <source>
        <dbReference type="SAM" id="SignalP"/>
    </source>
</evidence>
<dbReference type="Pfam" id="PF13584">
    <property type="entry name" value="BatD"/>
    <property type="match status" value="2"/>
</dbReference>
<organism evidence="5 6">
    <name type="scientific">Catenovulum adriaticum</name>
    <dbReference type="NCBI Taxonomy" id="2984846"/>
    <lineage>
        <taxon>Bacteria</taxon>
        <taxon>Pseudomonadati</taxon>
        <taxon>Pseudomonadota</taxon>
        <taxon>Gammaproteobacteria</taxon>
        <taxon>Alteromonadales</taxon>
        <taxon>Alteromonadaceae</taxon>
        <taxon>Catenovulum</taxon>
    </lineage>
</organism>
<feature type="region of interest" description="Disordered" evidence="1">
    <location>
        <begin position="380"/>
        <end position="421"/>
    </location>
</feature>
<dbReference type="RefSeq" id="WP_268076800.1">
    <property type="nucleotide sequence ID" value="NZ_CP109967.1"/>
</dbReference>
<geneLocation type="plasmid" evidence="5 6">
    <name>pCadTS8_2</name>
</geneLocation>
<evidence type="ECO:0000256" key="2">
    <source>
        <dbReference type="SAM" id="Phobius"/>
    </source>
</evidence>
<accession>A0ABY7AS42</accession>
<dbReference type="Proteomes" id="UP001163726">
    <property type="component" value="Plasmid pCadTS8_2"/>
</dbReference>
<name>A0ABY7AS42_9ALTE</name>
<evidence type="ECO:0000313" key="5">
    <source>
        <dbReference type="EMBL" id="WAJ72083.1"/>
    </source>
</evidence>
<dbReference type="PANTHER" id="PTHR40940:SF1">
    <property type="entry name" value="PROTEIN BATD"/>
    <property type="match status" value="1"/>
</dbReference>
<dbReference type="EMBL" id="CP109967">
    <property type="protein sequence ID" value="WAJ72083.1"/>
    <property type="molecule type" value="Genomic_DNA"/>
</dbReference>
<reference evidence="5" key="1">
    <citation type="submission" date="2022-10" db="EMBL/GenBank/DDBJ databases">
        <title>Catenovulum adriacola sp. nov. isolated in the Harbour of Susak.</title>
        <authorList>
            <person name="Schoch T."/>
            <person name="Reich S.J."/>
            <person name="Stoeferle S."/>
            <person name="Flaiz M."/>
            <person name="Kazda M."/>
            <person name="Riedel C.U."/>
            <person name="Duerre P."/>
        </authorList>
    </citation>
    <scope>NUCLEOTIDE SEQUENCE</scope>
    <source>
        <strain evidence="5">TS8</strain>
        <plasmid evidence="5">pCadTS8_2</plasmid>
    </source>
</reference>
<sequence>MTNIIIICASALLSFNAAALSRVTASVNENPIQLNESVDLVIAVDDKVDSDAFDFSVLESNFRLLGTSVSSETRMINFKTTRITRFTTRLMPKKAGNLTIPEFSYQGISSNPISLQVTQNASSTDDNKRIYVETELSQNDVWLQQQVTYTTRLFLSVQISSGSLTQPEIEGALVEQEGKDKEYDKIINGVAYRVIERTYKVIPQRSGQFSIQSPVFQAEVVENARRQFGFNRTKTISRVGPDQTLNVKAIPNHYVGHWLPSEMVMLNSELEPKQQEYYVGEPITRVITLSALDVSEEQLPEINAQYPADIKVYPDQAEVRTNLRGDQYISQRVETQALIPSQAGSVTLPAIEITWWNTKTEKMQTTQVDAQTINVVANPSMASTPTQPAQIMTPPAPNQADTELSNSAEPDTQDDRTLTPASPAPVSAWSLNYLVILFVSLWLITLGGLLWVLFNKQKDKSDVGHVNDHSQSEKLAWSRLQKACQKNQIEQIQTQLPIWVAAIYQTPIATSHQALAQLDNPNVNEQINAMQASRFSPQGNHWQAQALLIELKKIRQTQLTKQQPNTHLAKLNP</sequence>
<keyword evidence="3" id="KW-0732">Signal</keyword>
<proteinExistence type="predicted"/>
<evidence type="ECO:0000313" key="6">
    <source>
        <dbReference type="Proteomes" id="UP001163726"/>
    </source>
</evidence>
<keyword evidence="2" id="KW-0472">Membrane</keyword>
<dbReference type="Pfam" id="PF25607">
    <property type="entry name" value="DUF7939"/>
    <property type="match status" value="1"/>
</dbReference>
<keyword evidence="2" id="KW-0812">Transmembrane</keyword>
<evidence type="ECO:0000256" key="1">
    <source>
        <dbReference type="SAM" id="MobiDB-lite"/>
    </source>
</evidence>
<dbReference type="InterPro" id="IPR057699">
    <property type="entry name" value="DUF7939"/>
</dbReference>